<evidence type="ECO:0000259" key="2">
    <source>
        <dbReference type="PROSITE" id="PS51029"/>
    </source>
</evidence>
<evidence type="ECO:0000313" key="5">
    <source>
        <dbReference type="Proteomes" id="UP000472267"/>
    </source>
</evidence>
<dbReference type="Pfam" id="PF10545">
    <property type="entry name" value="MADF_DNA_bdg"/>
    <property type="match status" value="1"/>
</dbReference>
<dbReference type="OMA" id="CREKWIN"/>
<dbReference type="SMART" id="SM00595">
    <property type="entry name" value="MADF"/>
    <property type="match status" value="1"/>
</dbReference>
<dbReference type="GO" id="GO:0003677">
    <property type="term" value="F:DNA binding"/>
    <property type="evidence" value="ECO:0007669"/>
    <property type="project" value="InterPro"/>
</dbReference>
<dbReference type="InterPro" id="IPR004210">
    <property type="entry name" value="BESS_motif"/>
</dbReference>
<feature type="domain" description="MADF" evidence="2">
    <location>
        <begin position="1"/>
        <end position="80"/>
    </location>
</feature>
<dbReference type="PROSITE" id="PS51029">
    <property type="entry name" value="MADF"/>
    <property type="match status" value="1"/>
</dbReference>
<evidence type="ECO:0008006" key="6">
    <source>
        <dbReference type="Google" id="ProtNLM"/>
    </source>
</evidence>
<dbReference type="GO" id="GO:0006357">
    <property type="term" value="P:regulation of transcription by RNA polymerase II"/>
    <property type="evidence" value="ECO:0007669"/>
    <property type="project" value="TreeGrafter"/>
</dbReference>
<evidence type="ECO:0000313" key="4">
    <source>
        <dbReference type="Ensembl" id="ENSSFAP00005019155.1"/>
    </source>
</evidence>
<reference evidence="4" key="2">
    <citation type="submission" date="2025-08" db="UniProtKB">
        <authorList>
            <consortium name="Ensembl"/>
        </authorList>
    </citation>
    <scope>IDENTIFICATION</scope>
</reference>
<dbReference type="PANTHER" id="PTHR12243:SF69">
    <property type="entry name" value="SI:CH73-59F11.3"/>
    <property type="match status" value="1"/>
</dbReference>
<name>A0A672GQ95_SALFA</name>
<reference evidence="4" key="1">
    <citation type="submission" date="2019-06" db="EMBL/GenBank/DDBJ databases">
        <authorList>
            <consortium name="Wellcome Sanger Institute Data Sharing"/>
        </authorList>
    </citation>
    <scope>NUCLEOTIDE SEQUENCE [LARGE SCALE GENOMIC DNA]</scope>
</reference>
<accession>A0A672GQ95</accession>
<dbReference type="PANTHER" id="PTHR12243">
    <property type="entry name" value="MADF DOMAIN TRANSCRIPTION FACTOR"/>
    <property type="match status" value="1"/>
</dbReference>
<dbReference type="Pfam" id="PF02944">
    <property type="entry name" value="BESS"/>
    <property type="match status" value="1"/>
</dbReference>
<keyword evidence="5" id="KW-1185">Reference proteome</keyword>
<evidence type="ECO:0000259" key="3">
    <source>
        <dbReference type="PROSITE" id="PS51031"/>
    </source>
</evidence>
<protein>
    <recommendedName>
        <fullName evidence="6">MADF domain-containing protein</fullName>
    </recommendedName>
</protein>
<dbReference type="PROSITE" id="PS51031">
    <property type="entry name" value="BESS"/>
    <property type="match status" value="1"/>
</dbReference>
<reference evidence="4" key="3">
    <citation type="submission" date="2025-09" db="UniProtKB">
        <authorList>
            <consortium name="Ensembl"/>
        </authorList>
    </citation>
    <scope>IDENTIFICATION</scope>
</reference>
<organism evidence="4 5">
    <name type="scientific">Salarias fasciatus</name>
    <name type="common">Jewelled blenny</name>
    <name type="synonym">Blennius fasciatus</name>
    <dbReference type="NCBI Taxonomy" id="181472"/>
    <lineage>
        <taxon>Eukaryota</taxon>
        <taxon>Metazoa</taxon>
        <taxon>Chordata</taxon>
        <taxon>Craniata</taxon>
        <taxon>Vertebrata</taxon>
        <taxon>Euteleostomi</taxon>
        <taxon>Actinopterygii</taxon>
        <taxon>Neopterygii</taxon>
        <taxon>Teleostei</taxon>
        <taxon>Neoteleostei</taxon>
        <taxon>Acanthomorphata</taxon>
        <taxon>Ovalentaria</taxon>
        <taxon>Blenniimorphae</taxon>
        <taxon>Blenniiformes</taxon>
        <taxon>Blennioidei</taxon>
        <taxon>Blenniidae</taxon>
        <taxon>Salariinae</taxon>
        <taxon>Salarias</taxon>
    </lineage>
</organism>
<dbReference type="InParanoid" id="A0A672GQ95"/>
<sequence>MLADLIREHPHLYDPTRRDYKDSTKGQRSWREIAEAMGKPEEEVKQKWKNLRDKFYKAKKRLRYVPVLYSELAWLSAYVRPRLERGAKEPDEVQTPTEIGSPDALSSIRDEDELFLLSLLPSIKRLTMKKRMEVRMKFQQVLYAAEFEDQH</sequence>
<dbReference type="GO" id="GO:0005667">
    <property type="term" value="C:transcription regulator complex"/>
    <property type="evidence" value="ECO:0007669"/>
    <property type="project" value="TreeGrafter"/>
</dbReference>
<comment type="subcellular location">
    <subcellularLocation>
        <location evidence="1">Nucleus</location>
    </subcellularLocation>
</comment>
<feature type="domain" description="BESS" evidence="3">
    <location>
        <begin position="109"/>
        <end position="148"/>
    </location>
</feature>
<keyword evidence="1" id="KW-0539">Nucleus</keyword>
<dbReference type="GO" id="GO:0005634">
    <property type="term" value="C:nucleus"/>
    <property type="evidence" value="ECO:0007669"/>
    <property type="project" value="UniProtKB-SubCell"/>
</dbReference>
<evidence type="ECO:0000256" key="1">
    <source>
        <dbReference type="PROSITE-ProRule" id="PRU00371"/>
    </source>
</evidence>
<dbReference type="Proteomes" id="UP000472267">
    <property type="component" value="Chromosome 1"/>
</dbReference>
<dbReference type="InterPro" id="IPR006578">
    <property type="entry name" value="MADF-dom"/>
</dbReference>
<proteinExistence type="predicted"/>
<dbReference type="InterPro" id="IPR039353">
    <property type="entry name" value="TF_Adf1"/>
</dbReference>
<dbReference type="AlphaFoldDB" id="A0A672GQ95"/>
<dbReference type="Ensembl" id="ENSSFAT00005019930.1">
    <property type="protein sequence ID" value="ENSSFAP00005019155.1"/>
    <property type="gene ID" value="ENSSFAG00005010039.1"/>
</dbReference>